<name>A0ABN8NBT5_9CNID</name>
<comment type="caution">
    <text evidence="2">The sequence shown here is derived from an EMBL/GenBank/DDBJ whole genome shotgun (WGS) entry which is preliminary data.</text>
</comment>
<protein>
    <recommendedName>
        <fullName evidence="1">BTB domain-containing protein</fullName>
    </recommendedName>
</protein>
<dbReference type="Pfam" id="PF00651">
    <property type="entry name" value="BTB"/>
    <property type="match status" value="1"/>
</dbReference>
<dbReference type="InterPro" id="IPR000210">
    <property type="entry name" value="BTB/POZ_dom"/>
</dbReference>
<dbReference type="EMBL" id="CALNXI010000778">
    <property type="protein sequence ID" value="CAH3046316.1"/>
    <property type="molecule type" value="Genomic_DNA"/>
</dbReference>
<dbReference type="InterPro" id="IPR001562">
    <property type="entry name" value="Znf_Btk_motif"/>
</dbReference>
<dbReference type="PROSITE" id="PS50097">
    <property type="entry name" value="BTB"/>
    <property type="match status" value="1"/>
</dbReference>
<evidence type="ECO:0000313" key="3">
    <source>
        <dbReference type="Proteomes" id="UP001159427"/>
    </source>
</evidence>
<dbReference type="SMART" id="SM00225">
    <property type="entry name" value="BTB"/>
    <property type="match status" value="1"/>
</dbReference>
<reference evidence="2 3" key="1">
    <citation type="submission" date="2022-05" db="EMBL/GenBank/DDBJ databases">
        <authorList>
            <consortium name="Genoscope - CEA"/>
            <person name="William W."/>
        </authorList>
    </citation>
    <scope>NUCLEOTIDE SEQUENCE [LARGE SCALE GENOMIC DNA]</scope>
</reference>
<dbReference type="Pfam" id="PF00779">
    <property type="entry name" value="BTK"/>
    <property type="match status" value="1"/>
</dbReference>
<evidence type="ECO:0000259" key="1">
    <source>
        <dbReference type="PROSITE" id="PS50097"/>
    </source>
</evidence>
<dbReference type="SUPFAM" id="SSF54695">
    <property type="entry name" value="POZ domain"/>
    <property type="match status" value="1"/>
</dbReference>
<evidence type="ECO:0000313" key="2">
    <source>
        <dbReference type="EMBL" id="CAH3046316.1"/>
    </source>
</evidence>
<accession>A0ABN8NBT5</accession>
<proteinExistence type="predicted"/>
<dbReference type="InterPro" id="IPR011333">
    <property type="entry name" value="SKP1/BTB/POZ_sf"/>
</dbReference>
<gene>
    <name evidence="2" type="ORF">PEVE_00041203</name>
</gene>
<feature type="domain" description="BTB" evidence="1">
    <location>
        <begin position="78"/>
        <end position="142"/>
    </location>
</feature>
<dbReference type="Proteomes" id="UP001159427">
    <property type="component" value="Unassembled WGS sequence"/>
</dbReference>
<sequence>MEDFSRCLNSTEDVVASGQLVDEMKEGLNSLISRLSSIGLTVHVLQNRAVVTEKDELRTFNVVDGEAALQFVNQPEHADKLICFNSERFYCHTEYLVLRSQYFRALLNGAYRETNMDVISIHLPTPGNVEAILHFMYSGIVDGGLLETTEIFSTIQNANFLGVDELLEKAAESFSSRWKILAFSPLFRRSIVDSEFVGAILELGTKNDVFNVGDKLRIVMLWNEEEDQESNFPESSRLLVEYRCLENTGIADLEWALDKKPRLFNSLQQSEFRVVYQRAIQDSSRVSEKMRANEDKIKNLSQCVRTLTRQLEDVRCNRCQLFLPRAAMKTRTCIVSRHPGEYVVNKGWSCCRQLIKRSKGCKPVSLSRHCISLNPRSR</sequence>
<organism evidence="2 3">
    <name type="scientific">Porites evermanni</name>
    <dbReference type="NCBI Taxonomy" id="104178"/>
    <lineage>
        <taxon>Eukaryota</taxon>
        <taxon>Metazoa</taxon>
        <taxon>Cnidaria</taxon>
        <taxon>Anthozoa</taxon>
        <taxon>Hexacorallia</taxon>
        <taxon>Scleractinia</taxon>
        <taxon>Fungiina</taxon>
        <taxon>Poritidae</taxon>
        <taxon>Porites</taxon>
    </lineage>
</organism>
<keyword evidence="3" id="KW-1185">Reference proteome</keyword>
<dbReference type="Gene3D" id="3.30.710.10">
    <property type="entry name" value="Potassium Channel Kv1.1, Chain A"/>
    <property type="match status" value="1"/>
</dbReference>